<dbReference type="Proteomes" id="UP000267993">
    <property type="component" value="Chromosome"/>
</dbReference>
<evidence type="ECO:0000313" key="8">
    <source>
        <dbReference type="EMBL" id="AKA76665.1"/>
    </source>
</evidence>
<evidence type="ECO:0000313" key="27">
    <source>
        <dbReference type="Proteomes" id="UP000275843"/>
    </source>
</evidence>
<evidence type="ECO:0000256" key="5">
    <source>
        <dbReference type="ARBA" id="ARBA00022840"/>
    </source>
</evidence>
<dbReference type="GO" id="GO:0006189">
    <property type="term" value="P:'de novo' IMP biosynthetic process"/>
    <property type="evidence" value="ECO:0007669"/>
    <property type="project" value="UniProtKB-UniRule"/>
</dbReference>
<dbReference type="OMA" id="PNVHVVE"/>
<dbReference type="EMBL" id="CP033239">
    <property type="protein sequence ID" value="AZF78916.1"/>
    <property type="molecule type" value="Genomic_DNA"/>
</dbReference>
<keyword evidence="5 6" id="KW-0067">ATP-binding</keyword>
<dbReference type="Proteomes" id="UP000269431">
    <property type="component" value="Chromosome"/>
</dbReference>
<dbReference type="PANTHER" id="PTHR34696:SF1">
    <property type="entry name" value="PHOSPHORIBOSYLFORMYLGLYCINAMIDINE SYNTHASE SUBUNIT PURS"/>
    <property type="match status" value="1"/>
</dbReference>
<accession>A0A0E3MJ73</accession>
<evidence type="ECO:0000313" key="30">
    <source>
        <dbReference type="Proteomes" id="UP000594632"/>
    </source>
</evidence>
<evidence type="ECO:0000256" key="4">
    <source>
        <dbReference type="ARBA" id="ARBA00022755"/>
    </source>
</evidence>
<keyword evidence="4 6" id="KW-0658">Purine biosynthesis</keyword>
<dbReference type="SUPFAM" id="SSF82697">
    <property type="entry name" value="PurS-like"/>
    <property type="match status" value="1"/>
</dbReference>
<evidence type="ECO:0000313" key="7">
    <source>
        <dbReference type="EMBL" id="AKA73968.1"/>
    </source>
</evidence>
<dbReference type="Proteomes" id="UP000273194">
    <property type="component" value="Chromosome"/>
</dbReference>
<dbReference type="RefSeq" id="WP_009991163.1">
    <property type="nucleotide sequence ID" value="NZ_CP011055.2"/>
</dbReference>
<dbReference type="EMBL" id="CP033238">
    <property type="protein sequence ID" value="AZF76307.1"/>
    <property type="molecule type" value="Genomic_DNA"/>
</dbReference>
<comment type="subunit">
    <text evidence="6">Part of the FGAM synthase complex composed of 1 PurL, 1 PurQ and 2 PurS subunits.</text>
</comment>
<dbReference type="GO" id="GO:0004642">
    <property type="term" value="F:phosphoribosylformylglycinamidine synthase activity"/>
    <property type="evidence" value="ECO:0007669"/>
    <property type="project" value="UniProtKB-UniRule"/>
</dbReference>
<proteinExistence type="inferred from homology"/>
<dbReference type="EMBL" id="LT549890">
    <property type="protein sequence ID" value="SAI84177.1"/>
    <property type="molecule type" value="Genomic_DNA"/>
</dbReference>
<dbReference type="NCBIfam" id="TIGR00302">
    <property type="entry name" value="phosphoribosylformylglycinamidine synthase subunit PurS"/>
    <property type="match status" value="1"/>
</dbReference>
<dbReference type="Proteomes" id="UP000273443">
    <property type="component" value="Chromosome"/>
</dbReference>
<comment type="function">
    <text evidence="6">Part of the phosphoribosylformylglycinamidine synthase complex involved in the purines biosynthetic pathway. Catalyzes the ATP-dependent conversion of formylglycinamide ribonucleotide (FGAR) and glutamine to yield formylglycinamidine ribonucleotide (FGAM) and glutamate. The FGAM synthase complex is composed of three subunits. PurQ produces an ammonia molecule by converting glutamine to glutamate. PurL transfers the ammonia molecule to FGAR to form FGAM in an ATP-dependent manner. PurS interacts with PurQ and PurL and is thought to assist in the transfer of the ammonia molecule from PurQ to PurL.</text>
</comment>
<protein>
    <recommendedName>
        <fullName evidence="6">Phosphoribosylformylglycinamidine synthase subunit PurS</fullName>
        <shortName evidence="6">FGAM synthase</shortName>
        <ecNumber evidence="6">6.3.5.3</ecNumber>
    </recommendedName>
    <alternativeName>
        <fullName evidence="6">Formylglycinamide ribonucleotide amidotransferase subunit III</fullName>
        <shortName evidence="6">FGAR amidotransferase III</shortName>
        <shortName evidence="6">FGAR-AT III</shortName>
    </alternativeName>
    <alternativeName>
        <fullName evidence="6">Phosphoribosylformylglycinamidine synthase subunit III</fullName>
    </alternativeName>
</protein>
<dbReference type="UniPathway" id="UPA00074">
    <property type="reaction ID" value="UER00128"/>
</dbReference>
<keyword evidence="1 6" id="KW-0963">Cytoplasm</keyword>
<evidence type="ECO:0000313" key="11">
    <source>
        <dbReference type="EMBL" id="AZF71065.1"/>
    </source>
</evidence>
<evidence type="ECO:0000313" key="9">
    <source>
        <dbReference type="EMBL" id="AKA79359.1"/>
    </source>
</evidence>
<comment type="catalytic activity">
    <reaction evidence="6">
        <text>N(2)-formyl-N(1)-(5-phospho-beta-D-ribosyl)glycinamide + L-glutamine + ATP + H2O = 2-formamido-N(1)-(5-O-phospho-beta-D-ribosyl)acetamidine + L-glutamate + ADP + phosphate + H(+)</text>
        <dbReference type="Rhea" id="RHEA:17129"/>
        <dbReference type="ChEBI" id="CHEBI:15377"/>
        <dbReference type="ChEBI" id="CHEBI:15378"/>
        <dbReference type="ChEBI" id="CHEBI:29985"/>
        <dbReference type="ChEBI" id="CHEBI:30616"/>
        <dbReference type="ChEBI" id="CHEBI:43474"/>
        <dbReference type="ChEBI" id="CHEBI:58359"/>
        <dbReference type="ChEBI" id="CHEBI:147286"/>
        <dbReference type="ChEBI" id="CHEBI:147287"/>
        <dbReference type="ChEBI" id="CHEBI:456216"/>
        <dbReference type="EC" id="6.3.5.3"/>
    </reaction>
</comment>
<dbReference type="HAMAP" id="MF_01926">
    <property type="entry name" value="PurS"/>
    <property type="match status" value="1"/>
</dbReference>
<dbReference type="Pfam" id="PF02700">
    <property type="entry name" value="PurS"/>
    <property type="match status" value="1"/>
</dbReference>
<keyword evidence="2 6" id="KW-0436">Ligase</keyword>
<evidence type="ECO:0000313" key="15">
    <source>
        <dbReference type="EMBL" id="AZF81520.1"/>
    </source>
</evidence>
<dbReference type="Proteomes" id="UP000275843">
    <property type="component" value="Chromosome"/>
</dbReference>
<evidence type="ECO:0000256" key="6">
    <source>
        <dbReference type="HAMAP-Rule" id="MF_01926"/>
    </source>
</evidence>
<dbReference type="GeneID" id="44129629"/>
<evidence type="ECO:0000313" key="24">
    <source>
        <dbReference type="Proteomes" id="UP000269431"/>
    </source>
</evidence>
<evidence type="ECO:0000313" key="21">
    <source>
        <dbReference type="Proteomes" id="UP000033106"/>
    </source>
</evidence>
<evidence type="ECO:0000313" key="20">
    <source>
        <dbReference type="Proteomes" id="UP000033085"/>
    </source>
</evidence>
<dbReference type="GO" id="GO:0005737">
    <property type="term" value="C:cytoplasm"/>
    <property type="evidence" value="ECO:0007669"/>
    <property type="project" value="UniProtKB-SubCell"/>
</dbReference>
<organism evidence="9 21">
    <name type="scientific">Saccharolobus solfataricus</name>
    <name type="common">Sulfolobus solfataricus</name>
    <dbReference type="NCBI Taxonomy" id="2287"/>
    <lineage>
        <taxon>Archaea</taxon>
        <taxon>Thermoproteota</taxon>
        <taxon>Thermoprotei</taxon>
        <taxon>Sulfolobales</taxon>
        <taxon>Sulfolobaceae</taxon>
        <taxon>Saccharolobus</taxon>
    </lineage>
</organism>
<dbReference type="Proteomes" id="UP000076770">
    <property type="component" value="Chromosome i"/>
</dbReference>
<comment type="similarity">
    <text evidence="6">Belongs to the PurS family.</text>
</comment>
<dbReference type="EMBL" id="CP033236">
    <property type="protein sequence ID" value="AZF71065.1"/>
    <property type="molecule type" value="Genomic_DNA"/>
</dbReference>
<dbReference type="Proteomes" id="UP000594632">
    <property type="component" value="Chromosome"/>
</dbReference>
<reference evidence="19 20" key="1">
    <citation type="journal article" date="2015" name="Genome Announc.">
        <title>Complete Genome Sequence of Sulfolobus solfataricus Strain 98/2 and Evolved Derivatives.</title>
        <authorList>
            <person name="McCarthy S."/>
            <person name="Gradnigo J."/>
            <person name="Johnson T."/>
            <person name="Payne S."/>
            <person name="Lipzen A."/>
            <person name="Martin J."/>
            <person name="Schackwitz W."/>
            <person name="Moriyama E."/>
            <person name="Blum P."/>
        </authorList>
    </citation>
    <scope>NUCLEOTIDE SEQUENCE [LARGE SCALE GENOMIC DNA]</scope>
    <source>
        <strain evidence="19">98/2 SULC</strain>
        <strain evidence="7">SARC-B</strain>
        <strain evidence="8">SARC-C</strain>
        <strain evidence="9 21">SULA</strain>
        <strain evidence="20">SULB</strain>
    </source>
</reference>
<evidence type="ECO:0000256" key="3">
    <source>
        <dbReference type="ARBA" id="ARBA00022741"/>
    </source>
</evidence>
<dbReference type="EMBL" id="CP033241">
    <property type="protein sequence ID" value="AZF84098.1"/>
    <property type="molecule type" value="Genomic_DNA"/>
</dbReference>
<evidence type="ECO:0000313" key="28">
    <source>
        <dbReference type="Proteomes" id="UP000278715"/>
    </source>
</evidence>
<reference evidence="17 30" key="6">
    <citation type="journal article" date="2020" name="Nat. Commun.">
        <title>The structures of two archaeal type IV pili illuminate evolutionary relationships.</title>
        <authorList>
            <person name="Wang F."/>
            <person name="Baquero D.P."/>
            <person name="Su Z."/>
            <person name="Beltran L.C."/>
            <person name="Prangishvili D."/>
            <person name="Krupovic M."/>
            <person name="Egelman E.H."/>
        </authorList>
    </citation>
    <scope>NUCLEOTIDE SEQUENCE [LARGE SCALE GENOMIC DNA]</scope>
    <source>
        <strain evidence="17 30">POZ149</strain>
    </source>
</reference>
<dbReference type="Proteomes" id="UP000033057">
    <property type="component" value="Chromosome"/>
</dbReference>
<evidence type="ECO:0000313" key="12">
    <source>
        <dbReference type="EMBL" id="AZF73685.1"/>
    </source>
</evidence>
<evidence type="ECO:0000313" key="23">
    <source>
        <dbReference type="Proteomes" id="UP000267993"/>
    </source>
</evidence>
<reference evidence="22" key="3">
    <citation type="submission" date="2016-04" db="EMBL/GenBank/DDBJ databases">
        <authorList>
            <person name="Shah S.A."/>
            <person name="Garrett R.A."/>
        </authorList>
    </citation>
    <scope>NUCLEOTIDE SEQUENCE [LARGE SCALE GENOMIC DNA]</scope>
    <source>
        <strain evidence="22">ATCC 35091 / DSM 1616 / JCM 8930 / NBRC 15331 / P1</strain>
    </source>
</reference>
<dbReference type="PATRIC" id="fig|2287.6.peg.1778"/>
<dbReference type="EMBL" id="CP033237">
    <property type="protein sequence ID" value="AZF73685.1"/>
    <property type="molecule type" value="Genomic_DNA"/>
</dbReference>
<sequence>MKYYVELIIINKDSVRDPEGETIQKYVIEKYTNNIIETRVGKYIQFKIEANNEEDAKNLIEKIANEGRLYNPIIHKILVRVRRE</sequence>
<reference evidence="23 24" key="4">
    <citation type="journal article" date="2018" name="Proc. Natl. Acad. Sci. U.S.A.">
        <title>Nonmutational mechanism of inheritance in the Archaeon Sulfolobus solfataricus.</title>
        <authorList>
            <person name="Payne S."/>
            <person name="McCarthy S."/>
            <person name="Johnson T."/>
            <person name="North E."/>
            <person name="Blum P."/>
        </authorList>
    </citation>
    <scope>NUCLEOTIDE SEQUENCE [LARGE SCALE GENOMIC DNA]</scope>
    <source>
        <strain evidence="11 23">SARC-H</strain>
        <strain evidence="12 27">SARC-I</strain>
        <strain evidence="14 28">SARC-N</strain>
        <strain evidence="15 29">SARC-O</strain>
        <strain evidence="16 24">SUL120</strain>
        <strain evidence="10 25">SULG</strain>
        <strain evidence="13 26">SULM</strain>
    </source>
</reference>
<evidence type="ECO:0000313" key="16">
    <source>
        <dbReference type="EMBL" id="AZF84098.1"/>
    </source>
</evidence>
<dbReference type="GO" id="GO:0005524">
    <property type="term" value="F:ATP binding"/>
    <property type="evidence" value="ECO:0007669"/>
    <property type="project" value="UniProtKB-UniRule"/>
</dbReference>
<evidence type="ECO:0000313" key="22">
    <source>
        <dbReference type="Proteomes" id="UP000076770"/>
    </source>
</evidence>
<comment type="pathway">
    <text evidence="6">Purine metabolism; IMP biosynthesis via de novo pathway; 5-amino-1-(5-phospho-D-ribosyl)imidazole from N(2)-formyl-N(1)-(5-phospho-D-ribosyl)glycinamide: step 1/2.</text>
</comment>
<evidence type="ECO:0000256" key="2">
    <source>
        <dbReference type="ARBA" id="ARBA00022598"/>
    </source>
</evidence>
<dbReference type="EMBL" id="CP033235">
    <property type="protein sequence ID" value="AZF68445.1"/>
    <property type="molecule type" value="Genomic_DNA"/>
</dbReference>
<evidence type="ECO:0000313" key="25">
    <source>
        <dbReference type="Proteomes" id="UP000273194"/>
    </source>
</evidence>
<dbReference type="GeneID" id="1454905"/>
<evidence type="ECO:0000313" key="19">
    <source>
        <dbReference type="Proteomes" id="UP000033057"/>
    </source>
</evidence>
<dbReference type="KEGG" id="ssof:SULC_1718"/>
<dbReference type="EC" id="6.3.5.3" evidence="6"/>
<dbReference type="EMBL" id="CP011055">
    <property type="protein sequence ID" value="AKA73968.1"/>
    <property type="molecule type" value="Genomic_DNA"/>
</dbReference>
<dbReference type="KEGG" id="ssol:SULB_1720"/>
<name>A0A0E3MJ73_SACSO</name>
<dbReference type="Proteomes" id="UP000282269">
    <property type="component" value="Chromosome"/>
</dbReference>
<dbReference type="KEGG" id="ssoa:SULA_1719"/>
<dbReference type="InterPro" id="IPR036604">
    <property type="entry name" value="PurS-like_sf"/>
</dbReference>
<evidence type="ECO:0000313" key="29">
    <source>
        <dbReference type="Proteomes" id="UP000282269"/>
    </source>
</evidence>
<evidence type="ECO:0000313" key="17">
    <source>
        <dbReference type="EMBL" id="QPG50906.1"/>
    </source>
</evidence>
<dbReference type="Proteomes" id="UP000278715">
    <property type="component" value="Chromosome"/>
</dbReference>
<dbReference type="Gene3D" id="3.30.1280.10">
    <property type="entry name" value="Phosphoribosylformylglycinamidine synthase subunit PurS"/>
    <property type="match status" value="1"/>
</dbReference>
<evidence type="ECO:0000313" key="14">
    <source>
        <dbReference type="EMBL" id="AZF78916.1"/>
    </source>
</evidence>
<dbReference type="EMBL" id="CP011056">
    <property type="protein sequence ID" value="AKA76665.1"/>
    <property type="molecule type" value="Genomic_DNA"/>
</dbReference>
<evidence type="ECO:0000313" key="13">
    <source>
        <dbReference type="EMBL" id="AZF76307.1"/>
    </source>
</evidence>
<reference evidence="18" key="2">
    <citation type="submission" date="2016-04" db="EMBL/GenBank/DDBJ databases">
        <authorList>
            <person name="Evans L.H."/>
            <person name="Alamgir A."/>
            <person name="Owens N."/>
            <person name="Weber N.D."/>
            <person name="Virtaneva K."/>
            <person name="Barbian K."/>
            <person name="Babar A."/>
            <person name="Rosenke K."/>
        </authorList>
    </citation>
    <scope>NUCLEOTIDE SEQUENCE</scope>
    <source>
        <strain evidence="18">P1</strain>
    </source>
</reference>
<dbReference type="Proteomes" id="UP000033085">
    <property type="component" value="Chromosome"/>
</dbReference>
<dbReference type="PANTHER" id="PTHR34696">
    <property type="entry name" value="PHOSPHORIBOSYLFORMYLGLYCINAMIDINE SYNTHASE SUBUNIT PURS"/>
    <property type="match status" value="1"/>
</dbReference>
<keyword evidence="3 6" id="KW-0547">Nucleotide-binding</keyword>
<comment type="subcellular location">
    <subcellularLocation>
        <location evidence="6">Cytoplasm</location>
    </subcellularLocation>
</comment>
<dbReference type="EMBL" id="CP033240">
    <property type="protein sequence ID" value="AZF81520.1"/>
    <property type="molecule type" value="Genomic_DNA"/>
</dbReference>
<gene>
    <name evidence="6 9" type="primary">purS</name>
    <name evidence="17" type="ORF">HFC64_14765</name>
    <name evidence="18" type="ORF">SSOP1_0622</name>
    <name evidence="9" type="ORF">SULA_1719</name>
    <name evidence="7" type="ORF">SULB_1720</name>
    <name evidence="8" type="ORF">SULC_1718</name>
    <name evidence="10" type="ORF">SULG_08620</name>
    <name evidence="11" type="ORF">SULH_08620</name>
    <name evidence="12" type="ORF">SULI_08620</name>
    <name evidence="13" type="ORF">SULM_08610</name>
    <name evidence="14" type="ORF">SULN_08610</name>
    <name evidence="15" type="ORF">SULO_08620</name>
    <name evidence="16" type="ORF">SULZ_08545</name>
</gene>
<dbReference type="InterPro" id="IPR003850">
    <property type="entry name" value="PurS"/>
</dbReference>
<dbReference type="EMBL" id="CP011057">
    <property type="protein sequence ID" value="AKA79359.1"/>
    <property type="molecule type" value="Genomic_DNA"/>
</dbReference>
<dbReference type="AlphaFoldDB" id="A0A0E3MJ73"/>
<evidence type="ECO:0000313" key="26">
    <source>
        <dbReference type="Proteomes" id="UP000273443"/>
    </source>
</evidence>
<evidence type="ECO:0000313" key="18">
    <source>
        <dbReference type="EMBL" id="SAI84177.1"/>
    </source>
</evidence>
<dbReference type="NCBIfam" id="NF004450">
    <property type="entry name" value="PRK05783.1"/>
    <property type="match status" value="1"/>
</dbReference>
<dbReference type="OrthoDB" id="56303at2157"/>
<dbReference type="EMBL" id="CP050869">
    <property type="protein sequence ID" value="QPG50906.1"/>
    <property type="molecule type" value="Genomic_DNA"/>
</dbReference>
<reference evidence="9" key="5">
    <citation type="submission" date="2018-10" db="EMBL/GenBank/DDBJ databases">
        <authorList>
            <person name="McCarthy S."/>
            <person name="Gradnigo J."/>
            <person name="Johnson T."/>
            <person name="Payne S."/>
            <person name="Lipzen A."/>
            <person name="Schackwitz W."/>
            <person name="Martin J."/>
            <person name="Moriyama E."/>
            <person name="Blum P."/>
        </authorList>
    </citation>
    <scope>NUCLEOTIDE SEQUENCE</scope>
    <source>
        <strain evidence="7">SARC-B</strain>
        <strain evidence="8">SARC-C</strain>
        <strain evidence="9">SULA</strain>
    </source>
</reference>
<dbReference type="Proteomes" id="UP000033106">
    <property type="component" value="Chromosome"/>
</dbReference>
<evidence type="ECO:0000256" key="1">
    <source>
        <dbReference type="ARBA" id="ARBA00022490"/>
    </source>
</evidence>
<evidence type="ECO:0000313" key="10">
    <source>
        <dbReference type="EMBL" id="AZF68445.1"/>
    </source>
</evidence>